<sequence>MTAAHRQFCAMESARIGDPLVGTGAHATRNLLVSWPRAKWLRNLRQASDMPEEVVNLLNAIAEGGRRVNLIHRQAQPSHLHRLVSMPEGRIFEVKREELTELLHAFIAEKSLDRWQTGNVDGSMILCCTHGKKDKCCAKFGYRSYKALASEAQQHSYPFDVWESSHLGGCRLAASVMIFPALRKYGRLTDDDVPRLLQAESENRPYLPCYRGDSTLTPPEQCAQVAALTWLDKRGMHGSVTVTGEARWLDALRQRVHVHWQTAQGKGRLDITCRANELIRHDTCADFEHEGAQPSLIWHAIHIEEQVQEPGSHKI</sequence>
<dbReference type="PANTHER" id="PTHR31902">
    <property type="entry name" value="ACTIN PATCHES DISTAL PROTEIN 1"/>
    <property type="match status" value="1"/>
</dbReference>
<dbReference type="Pfam" id="PF06999">
    <property type="entry name" value="Suc_Fer-like"/>
    <property type="match status" value="1"/>
</dbReference>
<dbReference type="Gene3D" id="3.40.30.10">
    <property type="entry name" value="Glutaredoxin"/>
    <property type="match status" value="1"/>
</dbReference>
<dbReference type="InterPro" id="IPR036249">
    <property type="entry name" value="Thioredoxin-like_sf"/>
</dbReference>
<evidence type="ECO:0000313" key="1">
    <source>
        <dbReference type="EMBL" id="TDX32748.1"/>
    </source>
</evidence>
<gene>
    <name evidence="1" type="ORF">DFO67_10142</name>
</gene>
<dbReference type="AlphaFoldDB" id="A0A4R8G7W3"/>
<comment type="caution">
    <text evidence="1">The sequence shown here is derived from an EMBL/GenBank/DDBJ whole genome shotgun (WGS) entry which is preliminary data.</text>
</comment>
<evidence type="ECO:0000313" key="2">
    <source>
        <dbReference type="Proteomes" id="UP000294489"/>
    </source>
</evidence>
<dbReference type="PANTHER" id="PTHR31902:SF22">
    <property type="entry name" value="SLL1203 PROTEIN"/>
    <property type="match status" value="1"/>
</dbReference>
<dbReference type="SUPFAM" id="SSF52833">
    <property type="entry name" value="Thioredoxin-like"/>
    <property type="match status" value="1"/>
</dbReference>
<dbReference type="EMBL" id="SOEC01000001">
    <property type="protein sequence ID" value="TDX32748.1"/>
    <property type="molecule type" value="Genomic_DNA"/>
</dbReference>
<name>A0A4R8G7W3_9GAMM</name>
<organism evidence="1 2">
    <name type="scientific">Modicisalibacter xianhensis</name>
    <dbReference type="NCBI Taxonomy" id="442341"/>
    <lineage>
        <taxon>Bacteria</taxon>
        <taxon>Pseudomonadati</taxon>
        <taxon>Pseudomonadota</taxon>
        <taxon>Gammaproteobacteria</taxon>
        <taxon>Oceanospirillales</taxon>
        <taxon>Halomonadaceae</taxon>
        <taxon>Modicisalibacter</taxon>
    </lineage>
</organism>
<evidence type="ECO:0008006" key="3">
    <source>
        <dbReference type="Google" id="ProtNLM"/>
    </source>
</evidence>
<reference evidence="1 2" key="1">
    <citation type="submission" date="2019-03" db="EMBL/GenBank/DDBJ databases">
        <title>Freshwater and sediment microbial communities from various areas in North America, analyzing microbe dynamics in response to fracking.</title>
        <authorList>
            <person name="Lamendella R."/>
        </authorList>
    </citation>
    <scope>NUCLEOTIDE SEQUENCE [LARGE SCALE GENOMIC DNA]</scope>
    <source>
        <strain evidence="1 2">6_TX</strain>
    </source>
</reference>
<dbReference type="OrthoDB" id="3399139at2"/>
<dbReference type="InterPro" id="IPR009737">
    <property type="entry name" value="Aim32/Apd1-like"/>
</dbReference>
<dbReference type="CDD" id="cd03062">
    <property type="entry name" value="TRX_Fd_Sucrase"/>
    <property type="match status" value="1"/>
</dbReference>
<accession>A0A4R8G7W3</accession>
<proteinExistence type="predicted"/>
<protein>
    <recommendedName>
        <fullName evidence="3">Sucrase/ferredoxin-like protein</fullName>
    </recommendedName>
</protein>
<dbReference type="RefSeq" id="WP_134014834.1">
    <property type="nucleotide sequence ID" value="NZ_SOEC01000001.1"/>
</dbReference>
<dbReference type="Proteomes" id="UP000294489">
    <property type="component" value="Unassembled WGS sequence"/>
</dbReference>